<sequence>MLDINLKQQLTTYLQNLTSAVELSVFLGDDVKSKELNALVVEIAEMSALVTIVKADATNERVPSMLVKSVKTGGEMRFAGVPMGHEFTSLVLALLHSGGHPIKLDKAVIEQVAALEGDYSFETYISLSCQNCPDVVQALNMMAAINPQITHVMVDGALFQEEVYKRDILSVPAVYLNGKSFAQGRMTVTEILNKVDTNAGARQAKAINNKEAFDLLVIGGGPAGAASAIYSARKGIRTGIVADKFGGQLQDTMAIENFISVSATEGPKLVASLEAHVNDYDVDIMNNQRVRNIIKSAVEGGLITVELENGATLQTRSTIIATGARWREMNVTGEQEYRGKGVAYCPHCDGPLFKGKSVAVIGGGNSGIEAAIDLAGIVEHVTVLEFDSVLRADAVLQNKARSLPNIDIIVNAQTTEVLGNGKHVTGLNYLNRATNEQESIELAGIFVQIGLLPNSQFLQGTVDLTERGEVIINQKGETNIAGVYAAGDVTNTPFKQIIIAMGGGAAAALGAFDYLIRTPNPLEERESISKVAA</sequence>
<feature type="binding site" evidence="11">
    <location>
        <begin position="478"/>
        <end position="488"/>
    </location>
    <ligand>
        <name>FAD</name>
        <dbReference type="ChEBI" id="CHEBI:57692"/>
    </ligand>
</feature>
<dbReference type="PROSITE" id="PS51354">
    <property type="entry name" value="GLUTAREDOXIN_2"/>
    <property type="match status" value="1"/>
</dbReference>
<name>A0A222G8F7_9GAMM</name>
<dbReference type="OrthoDB" id="9806179at2"/>
<dbReference type="InterPro" id="IPR036249">
    <property type="entry name" value="Thioredoxin-like_sf"/>
</dbReference>
<keyword evidence="9 12" id="KW-0676">Redox-active center</keyword>
<dbReference type="InterPro" id="IPR008255">
    <property type="entry name" value="Pyr_nucl-diS_OxRdtase_2_AS"/>
</dbReference>
<dbReference type="FunFam" id="3.50.50.60:FF:000007">
    <property type="entry name" value="Alkyl hydroperoxide reductase, F subunit"/>
    <property type="match status" value="1"/>
</dbReference>
<feature type="domain" description="FAD/NAD(P)-binding" evidence="13">
    <location>
        <begin position="213"/>
        <end position="502"/>
    </location>
</feature>
<dbReference type="PIRSF" id="PIRSF000238">
    <property type="entry name" value="AhpF"/>
    <property type="match status" value="1"/>
</dbReference>
<dbReference type="CDD" id="cd02974">
    <property type="entry name" value="AhpF_NTD_N"/>
    <property type="match status" value="1"/>
</dbReference>
<dbReference type="InterPro" id="IPR012081">
    <property type="entry name" value="Alkyl_hydroperoxide_Rdtase_suF"/>
</dbReference>
<evidence type="ECO:0000256" key="11">
    <source>
        <dbReference type="PIRSR" id="PIRSR000238-1"/>
    </source>
</evidence>
<reference evidence="15 16" key="1">
    <citation type="submission" date="2017-08" db="EMBL/GenBank/DDBJ databases">
        <title>Complete genome of Colwellia sp. NB097-1, a psychrophile bacterium ioslated from Bering Sea.</title>
        <authorList>
            <person name="Chen X."/>
        </authorList>
    </citation>
    <scope>NUCLEOTIDE SEQUENCE [LARGE SCALE GENOMIC DNA]</scope>
    <source>
        <strain evidence="15 16">NB097-1</strain>
    </source>
</reference>
<dbReference type="PRINTS" id="PR00469">
    <property type="entry name" value="PNDRDTASEII"/>
</dbReference>
<proteinExistence type="inferred from homology"/>
<feature type="domain" description="Thioredoxin-like fold" evidence="14">
    <location>
        <begin position="125"/>
        <end position="194"/>
    </location>
</feature>
<keyword evidence="5 11" id="KW-0274">FAD</keyword>
<comment type="function">
    <text evidence="10">Serves to protect the cell against DNA damage by alkyl hydroperoxides. It can use either NADH or NADPH as electron donor for direct reduction of redox dyes or of alkyl hydroperoxides when combined with the AhpC protein.</text>
</comment>
<organism evidence="15 16">
    <name type="scientific">Cognaticolwellia beringensis</name>
    <dbReference type="NCBI Taxonomy" id="1967665"/>
    <lineage>
        <taxon>Bacteria</taxon>
        <taxon>Pseudomonadati</taxon>
        <taxon>Pseudomonadota</taxon>
        <taxon>Gammaproteobacteria</taxon>
        <taxon>Alteromonadales</taxon>
        <taxon>Colwelliaceae</taxon>
        <taxon>Cognaticolwellia</taxon>
    </lineage>
</organism>
<evidence type="ECO:0000256" key="6">
    <source>
        <dbReference type="ARBA" id="ARBA00023002"/>
    </source>
</evidence>
<keyword evidence="6" id="KW-0560">Oxidoreductase</keyword>
<protein>
    <recommendedName>
        <fullName evidence="3">Alkyl hydroperoxide reductase subunit F</fullName>
    </recommendedName>
</protein>
<dbReference type="Proteomes" id="UP000202259">
    <property type="component" value="Chromosome"/>
</dbReference>
<evidence type="ECO:0000259" key="13">
    <source>
        <dbReference type="Pfam" id="PF07992"/>
    </source>
</evidence>
<dbReference type="EMBL" id="CP020465">
    <property type="protein sequence ID" value="ASP47634.1"/>
    <property type="molecule type" value="Genomic_DNA"/>
</dbReference>
<evidence type="ECO:0000259" key="14">
    <source>
        <dbReference type="Pfam" id="PF13192"/>
    </source>
</evidence>
<keyword evidence="4" id="KW-0285">Flavoprotein</keyword>
<dbReference type="Gene3D" id="3.50.50.60">
    <property type="entry name" value="FAD/NAD(P)-binding domain"/>
    <property type="match status" value="2"/>
</dbReference>
<gene>
    <name evidence="15" type="ORF">B5D82_07635</name>
</gene>
<dbReference type="InterPro" id="IPR044141">
    <property type="entry name" value="AhpF_NTD_C"/>
</dbReference>
<dbReference type="RefSeq" id="WP_081150464.1">
    <property type="nucleotide sequence ID" value="NZ_CP020465.1"/>
</dbReference>
<dbReference type="GO" id="GO:0050660">
    <property type="term" value="F:flavin adenine dinucleotide binding"/>
    <property type="evidence" value="ECO:0007669"/>
    <property type="project" value="InterPro"/>
</dbReference>
<evidence type="ECO:0000256" key="12">
    <source>
        <dbReference type="PIRSR" id="PIRSR000238-2"/>
    </source>
</evidence>
<keyword evidence="16" id="KW-1185">Reference proteome</keyword>
<dbReference type="CDD" id="cd03026">
    <property type="entry name" value="AhpF_NTD_C"/>
    <property type="match status" value="1"/>
</dbReference>
<evidence type="ECO:0000256" key="3">
    <source>
        <dbReference type="ARBA" id="ARBA00020059"/>
    </source>
</evidence>
<feature type="disulfide bond" description="Redox-active" evidence="12">
    <location>
        <begin position="345"/>
        <end position="348"/>
    </location>
</feature>
<dbReference type="GO" id="GO:0032991">
    <property type="term" value="C:protein-containing complex"/>
    <property type="evidence" value="ECO:0007669"/>
    <property type="project" value="UniProtKB-ARBA"/>
</dbReference>
<accession>A0A222G8F7</accession>
<evidence type="ECO:0000313" key="16">
    <source>
        <dbReference type="Proteomes" id="UP000202259"/>
    </source>
</evidence>
<dbReference type="SUPFAM" id="SSF52833">
    <property type="entry name" value="Thioredoxin-like"/>
    <property type="match status" value="2"/>
</dbReference>
<dbReference type="SUPFAM" id="SSF51905">
    <property type="entry name" value="FAD/NAD(P)-binding domain"/>
    <property type="match status" value="1"/>
</dbReference>
<dbReference type="GO" id="GO:0000302">
    <property type="term" value="P:response to reactive oxygen species"/>
    <property type="evidence" value="ECO:0007669"/>
    <property type="project" value="InterPro"/>
</dbReference>
<dbReference type="PRINTS" id="PR00368">
    <property type="entry name" value="FADPNR"/>
</dbReference>
<comment type="similarity">
    <text evidence="1">Belongs to the class-II pyridine nucleotide-disulfide oxidoreductase family.</text>
</comment>
<dbReference type="InterPro" id="IPR036188">
    <property type="entry name" value="FAD/NAD-bd_sf"/>
</dbReference>
<dbReference type="AlphaFoldDB" id="A0A222G8F7"/>
<evidence type="ECO:0000256" key="5">
    <source>
        <dbReference type="ARBA" id="ARBA00022827"/>
    </source>
</evidence>
<comment type="cofactor">
    <cofactor evidence="11">
        <name>FAD</name>
        <dbReference type="ChEBI" id="CHEBI:57692"/>
    </cofactor>
    <text evidence="11">Binds 1 FAD per subunit.</text>
</comment>
<evidence type="ECO:0000256" key="9">
    <source>
        <dbReference type="ARBA" id="ARBA00023284"/>
    </source>
</evidence>
<dbReference type="Gene3D" id="3.40.30.80">
    <property type="match status" value="1"/>
</dbReference>
<evidence type="ECO:0000313" key="15">
    <source>
        <dbReference type="EMBL" id="ASP47634.1"/>
    </source>
</evidence>
<dbReference type="KEGG" id="cber:B5D82_07635"/>
<evidence type="ECO:0000256" key="1">
    <source>
        <dbReference type="ARBA" id="ARBA00009333"/>
    </source>
</evidence>
<evidence type="ECO:0000256" key="8">
    <source>
        <dbReference type="ARBA" id="ARBA00023157"/>
    </source>
</evidence>
<dbReference type="GO" id="GO:0005829">
    <property type="term" value="C:cytosol"/>
    <property type="evidence" value="ECO:0007669"/>
    <property type="project" value="UniProtKB-ARBA"/>
</dbReference>
<evidence type="ECO:0000256" key="10">
    <source>
        <dbReference type="ARBA" id="ARBA00024806"/>
    </source>
</evidence>
<dbReference type="PANTHER" id="PTHR48105">
    <property type="entry name" value="THIOREDOXIN REDUCTASE 1-RELATED-RELATED"/>
    <property type="match status" value="1"/>
</dbReference>
<comment type="subunit">
    <text evidence="2">Homodimer.</text>
</comment>
<dbReference type="NCBIfam" id="TIGR03140">
    <property type="entry name" value="AhpF"/>
    <property type="match status" value="1"/>
</dbReference>
<keyword evidence="7" id="KW-0520">NAD</keyword>
<dbReference type="InterPro" id="IPR023753">
    <property type="entry name" value="FAD/NAD-binding_dom"/>
</dbReference>
<dbReference type="GO" id="GO:0102039">
    <property type="term" value="F:NADH-dependent peroxiredoxin activity"/>
    <property type="evidence" value="ECO:0007669"/>
    <property type="project" value="InterPro"/>
</dbReference>
<keyword evidence="8 12" id="KW-1015">Disulfide bond</keyword>
<evidence type="ECO:0000256" key="4">
    <source>
        <dbReference type="ARBA" id="ARBA00022630"/>
    </source>
</evidence>
<dbReference type="Pfam" id="PF13192">
    <property type="entry name" value="Thioredoxin_3"/>
    <property type="match status" value="1"/>
</dbReference>
<feature type="binding site" evidence="11">
    <location>
        <begin position="214"/>
        <end position="229"/>
    </location>
    <ligand>
        <name>FAD</name>
        <dbReference type="ChEBI" id="CHEBI:57692"/>
    </ligand>
</feature>
<dbReference type="InterPro" id="IPR012336">
    <property type="entry name" value="Thioredoxin-like_fold"/>
</dbReference>
<dbReference type="GO" id="GO:0016668">
    <property type="term" value="F:oxidoreductase activity, acting on a sulfur group of donors, NAD(P) as acceptor"/>
    <property type="evidence" value="ECO:0007669"/>
    <property type="project" value="UniProtKB-ARBA"/>
</dbReference>
<dbReference type="GO" id="GO:0051287">
    <property type="term" value="F:NAD binding"/>
    <property type="evidence" value="ECO:0007669"/>
    <property type="project" value="InterPro"/>
</dbReference>
<evidence type="ECO:0000256" key="2">
    <source>
        <dbReference type="ARBA" id="ARBA00011738"/>
    </source>
</evidence>
<evidence type="ECO:0000256" key="7">
    <source>
        <dbReference type="ARBA" id="ARBA00023027"/>
    </source>
</evidence>
<dbReference type="InterPro" id="IPR044142">
    <property type="entry name" value="AhpF_NTD_N"/>
</dbReference>
<dbReference type="Pfam" id="PF07992">
    <property type="entry name" value="Pyr_redox_2"/>
    <property type="match status" value="1"/>
</dbReference>
<dbReference type="InterPro" id="IPR050097">
    <property type="entry name" value="Ferredoxin-NADP_redctase_2"/>
</dbReference>
<dbReference type="PROSITE" id="PS00573">
    <property type="entry name" value="PYRIDINE_REDOX_2"/>
    <property type="match status" value="1"/>
</dbReference>